<accession>A0A0K0DLP8</accession>
<reference evidence="3" key="2">
    <citation type="submission" date="2017-02" db="UniProtKB">
        <authorList>
            <consortium name="WormBaseParasite"/>
        </authorList>
    </citation>
    <scope>IDENTIFICATION</scope>
</reference>
<organism evidence="2 3">
    <name type="scientific">Angiostrongylus cantonensis</name>
    <name type="common">Rat lungworm</name>
    <dbReference type="NCBI Taxonomy" id="6313"/>
    <lineage>
        <taxon>Eukaryota</taxon>
        <taxon>Metazoa</taxon>
        <taxon>Ecdysozoa</taxon>
        <taxon>Nematoda</taxon>
        <taxon>Chromadorea</taxon>
        <taxon>Rhabditida</taxon>
        <taxon>Rhabditina</taxon>
        <taxon>Rhabditomorpha</taxon>
        <taxon>Strongyloidea</taxon>
        <taxon>Metastrongylidae</taxon>
        <taxon>Angiostrongylus</taxon>
    </lineage>
</organism>
<reference evidence="2" key="1">
    <citation type="submission" date="2012-09" db="EMBL/GenBank/DDBJ databases">
        <authorList>
            <person name="Martin A.A."/>
        </authorList>
    </citation>
    <scope>NUCLEOTIDE SEQUENCE</scope>
</reference>
<evidence type="ECO:0000313" key="3">
    <source>
        <dbReference type="WBParaSite" id="ACAC_0001254301-mRNA-1"/>
    </source>
</evidence>
<keyword evidence="2" id="KW-1185">Reference proteome</keyword>
<name>A0A0K0DLP8_ANGCA</name>
<dbReference type="AlphaFoldDB" id="A0A0K0DLP8"/>
<keyword evidence="1" id="KW-0732">Signal</keyword>
<dbReference type="STRING" id="6313.A0A0K0DLP8"/>
<proteinExistence type="predicted"/>
<feature type="chain" id="PRO_5013311713" evidence="1">
    <location>
        <begin position="16"/>
        <end position="150"/>
    </location>
</feature>
<evidence type="ECO:0000313" key="2">
    <source>
        <dbReference type="Proteomes" id="UP000035642"/>
    </source>
</evidence>
<dbReference type="Proteomes" id="UP000035642">
    <property type="component" value="Unassembled WGS sequence"/>
</dbReference>
<sequence length="150" mass="18137">MKSTLVFLILAYVAADRYQRHRNCGLPTFTSRLPKNAQEQILKIWENYEDGDDCDKEYRETKQVLLKKDQLEEFNKFYAAMQRRKEEFQRRVDQLTPDARAAHEKLVKLREERNKTTPRAMKYALYIPYEVPVFYVWKVHWLTDDTDLNL</sequence>
<feature type="signal peptide" evidence="1">
    <location>
        <begin position="1"/>
        <end position="15"/>
    </location>
</feature>
<dbReference type="WBParaSite" id="ACAC_0001254301-mRNA-1">
    <property type="protein sequence ID" value="ACAC_0001254301-mRNA-1"/>
    <property type="gene ID" value="ACAC_0001254301"/>
</dbReference>
<protein>
    <submittedName>
        <fullName evidence="3">SXP/RAL-2 family protein Ani s 5-like cation-binding domain-containing protein</fullName>
    </submittedName>
</protein>
<evidence type="ECO:0000256" key="1">
    <source>
        <dbReference type="SAM" id="SignalP"/>
    </source>
</evidence>